<evidence type="ECO:0000313" key="6">
    <source>
        <dbReference type="EMBL" id="CAL5229170.1"/>
    </source>
</evidence>
<dbReference type="PROSITE" id="PS00678">
    <property type="entry name" value="WD_REPEATS_1"/>
    <property type="match status" value="1"/>
</dbReference>
<dbReference type="SMART" id="SM00320">
    <property type="entry name" value="WD40"/>
    <property type="match status" value="6"/>
</dbReference>
<name>A0ABP1GD08_9CHLO</name>
<dbReference type="InterPro" id="IPR001680">
    <property type="entry name" value="WD40_rpt"/>
</dbReference>
<sequence length="373" mass="39973">MEGTACSTVELAEQPMACCFHGSEPLVAVGLVTGQVQAFRIASNGNASTSAPVEAFTKKPHKESCRAIGFSMAGHRLYTGSADGVMKAVDVATSKVKKWQPEAHAAAVNALLPVAENLVASGDDEGCIKLWDPRQASEASASFSEHTDFIADLAYQEKDNCLVAASGDGTISITDLRKMKLRTRSEEDADDELLSVAVVKDGNKAVVGAGTGVLSLYSWGYFNDCSDRFPGHPSSVDALVAFDEDTVLTGSQDGLIRIISILPNSMLGVVGEHGDFPVETLALSHDRLCLASTSHDTSLRLWDLRMLQDGAEEEEEIPEQLEEDAQEGGEKEASDSEDEPQPKKKRKKGKSGKVTGKQKHRDASFFAGLLKQE</sequence>
<reference evidence="6 7" key="1">
    <citation type="submission" date="2024-06" db="EMBL/GenBank/DDBJ databases">
        <authorList>
            <person name="Kraege A."/>
            <person name="Thomma B."/>
        </authorList>
    </citation>
    <scope>NUCLEOTIDE SEQUENCE [LARGE SCALE GENOMIC DNA]</scope>
</reference>
<dbReference type="EMBL" id="CAXHTA020000020">
    <property type="protein sequence ID" value="CAL5229170.1"/>
    <property type="molecule type" value="Genomic_DNA"/>
</dbReference>
<evidence type="ECO:0000256" key="5">
    <source>
        <dbReference type="SAM" id="MobiDB-lite"/>
    </source>
</evidence>
<keyword evidence="3" id="KW-0677">Repeat</keyword>
<evidence type="ECO:0000256" key="3">
    <source>
        <dbReference type="ARBA" id="ARBA00022737"/>
    </source>
</evidence>
<evidence type="ECO:0000256" key="4">
    <source>
        <dbReference type="PROSITE-ProRule" id="PRU00221"/>
    </source>
</evidence>
<comment type="similarity">
    <text evidence="1">Belongs to the WD repeat WDR55 family.</text>
</comment>
<dbReference type="InterPro" id="IPR019775">
    <property type="entry name" value="WD40_repeat_CS"/>
</dbReference>
<comment type="caution">
    <text evidence="6">The sequence shown here is derived from an EMBL/GenBank/DDBJ whole genome shotgun (WGS) entry which is preliminary data.</text>
</comment>
<protein>
    <submittedName>
        <fullName evidence="6">G12445 protein</fullName>
    </submittedName>
</protein>
<feature type="compositionally biased region" description="Basic residues" evidence="5">
    <location>
        <begin position="343"/>
        <end position="360"/>
    </location>
</feature>
<dbReference type="Proteomes" id="UP001497392">
    <property type="component" value="Unassembled WGS sequence"/>
</dbReference>
<keyword evidence="2 4" id="KW-0853">WD repeat</keyword>
<dbReference type="PANTHER" id="PTHR44019:SF20">
    <property type="entry name" value="WD REPEAT-CONTAINING PROTEIN 55"/>
    <property type="match status" value="1"/>
</dbReference>
<evidence type="ECO:0000313" key="7">
    <source>
        <dbReference type="Proteomes" id="UP001497392"/>
    </source>
</evidence>
<feature type="repeat" description="WD" evidence="4">
    <location>
        <begin position="143"/>
        <end position="184"/>
    </location>
</feature>
<feature type="repeat" description="WD" evidence="4">
    <location>
        <begin position="278"/>
        <end position="305"/>
    </location>
</feature>
<evidence type="ECO:0000256" key="2">
    <source>
        <dbReference type="ARBA" id="ARBA00022574"/>
    </source>
</evidence>
<accession>A0ABP1GD08</accession>
<dbReference type="PROSITE" id="PS50082">
    <property type="entry name" value="WD_REPEATS_2"/>
    <property type="match status" value="2"/>
</dbReference>
<evidence type="ECO:0000256" key="1">
    <source>
        <dbReference type="ARBA" id="ARBA00007625"/>
    </source>
</evidence>
<organism evidence="6 7">
    <name type="scientific">Coccomyxa viridis</name>
    <dbReference type="NCBI Taxonomy" id="1274662"/>
    <lineage>
        <taxon>Eukaryota</taxon>
        <taxon>Viridiplantae</taxon>
        <taxon>Chlorophyta</taxon>
        <taxon>core chlorophytes</taxon>
        <taxon>Trebouxiophyceae</taxon>
        <taxon>Trebouxiophyceae incertae sedis</taxon>
        <taxon>Coccomyxaceae</taxon>
        <taxon>Coccomyxa</taxon>
    </lineage>
</organism>
<dbReference type="InterPro" id="IPR050505">
    <property type="entry name" value="WDR55/POC1"/>
</dbReference>
<dbReference type="SUPFAM" id="SSF50978">
    <property type="entry name" value="WD40 repeat-like"/>
    <property type="match status" value="1"/>
</dbReference>
<feature type="compositionally biased region" description="Acidic residues" evidence="5">
    <location>
        <begin position="310"/>
        <end position="327"/>
    </location>
</feature>
<dbReference type="InterPro" id="IPR036322">
    <property type="entry name" value="WD40_repeat_dom_sf"/>
</dbReference>
<dbReference type="PANTHER" id="PTHR44019">
    <property type="entry name" value="WD REPEAT-CONTAINING PROTEIN 55"/>
    <property type="match status" value="1"/>
</dbReference>
<gene>
    <name evidence="6" type="primary">g12445</name>
    <name evidence="6" type="ORF">VP750_LOCUS11076</name>
</gene>
<proteinExistence type="inferred from homology"/>
<dbReference type="Pfam" id="PF24796">
    <property type="entry name" value="WDR55"/>
    <property type="match status" value="1"/>
</dbReference>
<feature type="region of interest" description="Disordered" evidence="5">
    <location>
        <begin position="310"/>
        <end position="373"/>
    </location>
</feature>
<dbReference type="Gene3D" id="2.130.10.10">
    <property type="entry name" value="YVTN repeat-like/Quinoprotein amine dehydrogenase"/>
    <property type="match status" value="2"/>
</dbReference>
<keyword evidence="7" id="KW-1185">Reference proteome</keyword>
<dbReference type="InterPro" id="IPR015943">
    <property type="entry name" value="WD40/YVTN_repeat-like_dom_sf"/>
</dbReference>